<dbReference type="AlphaFoldDB" id="A0A0L0ULZ4"/>
<comment type="caution">
    <text evidence="2">The sequence shown here is derived from an EMBL/GenBank/DDBJ whole genome shotgun (WGS) entry which is preliminary data.</text>
</comment>
<organism evidence="2 3">
    <name type="scientific">Puccinia striiformis f. sp. tritici PST-78</name>
    <dbReference type="NCBI Taxonomy" id="1165861"/>
    <lineage>
        <taxon>Eukaryota</taxon>
        <taxon>Fungi</taxon>
        <taxon>Dikarya</taxon>
        <taxon>Basidiomycota</taxon>
        <taxon>Pucciniomycotina</taxon>
        <taxon>Pucciniomycetes</taxon>
        <taxon>Pucciniales</taxon>
        <taxon>Pucciniaceae</taxon>
        <taxon>Puccinia</taxon>
    </lineage>
</organism>
<dbReference type="Proteomes" id="UP000054564">
    <property type="component" value="Unassembled WGS sequence"/>
</dbReference>
<evidence type="ECO:0000256" key="1">
    <source>
        <dbReference type="SAM" id="MobiDB-lite"/>
    </source>
</evidence>
<feature type="region of interest" description="Disordered" evidence="1">
    <location>
        <begin position="64"/>
        <end position="111"/>
    </location>
</feature>
<keyword evidence="3" id="KW-1185">Reference proteome</keyword>
<proteinExistence type="predicted"/>
<protein>
    <submittedName>
        <fullName evidence="2">Uncharacterized protein</fullName>
    </submittedName>
</protein>
<evidence type="ECO:0000313" key="3">
    <source>
        <dbReference type="Proteomes" id="UP000054564"/>
    </source>
</evidence>
<accession>A0A0L0ULZ4</accession>
<reference evidence="3" key="1">
    <citation type="submission" date="2014-03" db="EMBL/GenBank/DDBJ databases">
        <title>The Genome Sequence of Puccinia striiformis f. sp. tritici PST-78.</title>
        <authorList>
            <consortium name="The Broad Institute Genome Sequencing Platform"/>
            <person name="Cuomo C."/>
            <person name="Hulbert S."/>
            <person name="Chen X."/>
            <person name="Walker B."/>
            <person name="Young S.K."/>
            <person name="Zeng Q."/>
            <person name="Gargeya S."/>
            <person name="Fitzgerald M."/>
            <person name="Haas B."/>
            <person name="Abouelleil A."/>
            <person name="Alvarado L."/>
            <person name="Arachchi H.M."/>
            <person name="Berlin A.M."/>
            <person name="Chapman S.B."/>
            <person name="Goldberg J."/>
            <person name="Griggs A."/>
            <person name="Gujja S."/>
            <person name="Hansen M."/>
            <person name="Howarth C."/>
            <person name="Imamovic A."/>
            <person name="Larimer J."/>
            <person name="McCowan C."/>
            <person name="Montmayeur A."/>
            <person name="Murphy C."/>
            <person name="Neiman D."/>
            <person name="Pearson M."/>
            <person name="Priest M."/>
            <person name="Roberts A."/>
            <person name="Saif S."/>
            <person name="Shea T."/>
            <person name="Sisk P."/>
            <person name="Sykes S."/>
            <person name="Wortman J."/>
            <person name="Nusbaum C."/>
            <person name="Birren B."/>
        </authorList>
    </citation>
    <scope>NUCLEOTIDE SEQUENCE [LARGE SCALE GENOMIC DNA]</scope>
    <source>
        <strain evidence="3">race PST-78</strain>
    </source>
</reference>
<sequence>MEQRLISRLASETQECIAAREELNQQVQIFASGEETCNKFIQMREPESDSDDDDDDAAFFDTNERTVKVENGSEGGLFEATPPPSAGRKRPENGPTGSTGSPYRKKRSRKT</sequence>
<gene>
    <name evidence="2" type="ORF">PSTG_18815</name>
</gene>
<dbReference type="EMBL" id="AJIL01004086">
    <property type="protein sequence ID" value="KNE87794.1"/>
    <property type="molecule type" value="Genomic_DNA"/>
</dbReference>
<evidence type="ECO:0000313" key="2">
    <source>
        <dbReference type="EMBL" id="KNE87794.1"/>
    </source>
</evidence>
<name>A0A0L0ULZ4_9BASI</name>